<feature type="compositionally biased region" description="Basic and acidic residues" evidence="1">
    <location>
        <begin position="81"/>
        <end position="93"/>
    </location>
</feature>
<reference evidence="2" key="1">
    <citation type="submission" date="2024-06" db="UniProtKB">
        <authorList>
            <consortium name="Ensembl"/>
        </authorList>
    </citation>
    <scope>IDENTIFICATION</scope>
</reference>
<feature type="compositionally biased region" description="Gly residues" evidence="1">
    <location>
        <begin position="173"/>
        <end position="186"/>
    </location>
</feature>
<feature type="compositionally biased region" description="Basic and acidic residues" evidence="1">
    <location>
        <begin position="139"/>
        <end position="148"/>
    </location>
</feature>
<dbReference type="AlphaFoldDB" id="M3YK68"/>
<dbReference type="HOGENOM" id="CLU_1168221_0_0_1"/>
<accession>M3YK68</accession>
<feature type="region of interest" description="Disordered" evidence="1">
    <location>
        <begin position="40"/>
        <end position="238"/>
    </location>
</feature>
<proteinExistence type="predicted"/>
<organism evidence="2">
    <name type="scientific">Mustela putorius furo</name>
    <name type="common">European domestic ferret</name>
    <name type="synonym">Mustela furo</name>
    <dbReference type="NCBI Taxonomy" id="9669"/>
    <lineage>
        <taxon>Eukaryota</taxon>
        <taxon>Metazoa</taxon>
        <taxon>Chordata</taxon>
        <taxon>Craniata</taxon>
        <taxon>Vertebrata</taxon>
        <taxon>Euteleostomi</taxon>
        <taxon>Mammalia</taxon>
        <taxon>Eutheria</taxon>
        <taxon>Laurasiatheria</taxon>
        <taxon>Carnivora</taxon>
        <taxon>Caniformia</taxon>
        <taxon>Musteloidea</taxon>
        <taxon>Mustelidae</taxon>
        <taxon>Mustelinae</taxon>
        <taxon>Mustela</taxon>
    </lineage>
</organism>
<feature type="region of interest" description="Disordered" evidence="1">
    <location>
        <begin position="1"/>
        <end position="23"/>
    </location>
</feature>
<evidence type="ECO:0000256" key="1">
    <source>
        <dbReference type="SAM" id="MobiDB-lite"/>
    </source>
</evidence>
<name>M3YK68_MUSPF</name>
<sequence>PPTTTKPEISERKWGPVAPASPQLQCCSVPKESAISVRARQLLGSGRPVQAERWRARGEHLRERGQQQESSGRTGQLKGKLWRDPHQRGEKGRGSGISSEGRRVGGAVGGATGARKRRDAHREEGVLLEGCGSGRLYRGGHDGTKGREQCLPSGLELRSSSLAEAEGVRSEGDGMGGSKEGSGGVDTGEEEGTRSGTAPEETLVGPTPGSEERRHTSQAGRERGGSRPPAEQRAQCGA</sequence>
<evidence type="ECO:0000313" key="2">
    <source>
        <dbReference type="Ensembl" id="ENSMPUP00000011725.1"/>
    </source>
</evidence>
<feature type="compositionally biased region" description="Basic and acidic residues" evidence="1">
    <location>
        <begin position="210"/>
        <end position="225"/>
    </location>
</feature>
<dbReference type="InParanoid" id="M3YK68"/>
<dbReference type="EMBL" id="AEYP01092153">
    <property type="status" value="NOT_ANNOTATED_CDS"/>
    <property type="molecule type" value="Genomic_DNA"/>
</dbReference>
<protein>
    <submittedName>
        <fullName evidence="2">Uncharacterized protein</fullName>
    </submittedName>
</protein>
<feature type="compositionally biased region" description="Basic and acidic residues" evidence="1">
    <location>
        <begin position="50"/>
        <end position="66"/>
    </location>
</feature>
<dbReference type="Ensembl" id="ENSMPUT00000011918.1">
    <property type="protein sequence ID" value="ENSMPUP00000011725.1"/>
    <property type="gene ID" value="ENSMPUG00000011819.1"/>
</dbReference>